<dbReference type="NCBIfam" id="NF033542">
    <property type="entry name" value="transpos_IS110"/>
    <property type="match status" value="1"/>
</dbReference>
<dbReference type="PANTHER" id="PTHR33055">
    <property type="entry name" value="TRANSPOSASE FOR INSERTION SEQUENCE ELEMENT IS1111A"/>
    <property type="match status" value="1"/>
</dbReference>
<comment type="caution">
    <text evidence="4">The sequence shown here is derived from an EMBL/GenBank/DDBJ whole genome shotgun (WGS) entry which is preliminary data.</text>
</comment>
<proteinExistence type="predicted"/>
<keyword evidence="1" id="KW-0175">Coiled coil</keyword>
<dbReference type="GO" id="GO:0006313">
    <property type="term" value="P:DNA transposition"/>
    <property type="evidence" value="ECO:0007669"/>
    <property type="project" value="InterPro"/>
</dbReference>
<dbReference type="EMBL" id="BOOR01000031">
    <property type="protein sequence ID" value="GII55956.1"/>
    <property type="molecule type" value="Genomic_DNA"/>
</dbReference>
<dbReference type="GO" id="GO:0004803">
    <property type="term" value="F:transposase activity"/>
    <property type="evidence" value="ECO:0007669"/>
    <property type="project" value="InterPro"/>
</dbReference>
<evidence type="ECO:0000256" key="1">
    <source>
        <dbReference type="SAM" id="Coils"/>
    </source>
</evidence>
<dbReference type="InterPro" id="IPR047650">
    <property type="entry name" value="Transpos_IS110"/>
</dbReference>
<name>A0A8J3XXI0_9ACTN</name>
<dbReference type="Pfam" id="PF01548">
    <property type="entry name" value="DEDD_Tnp_IS110"/>
    <property type="match status" value="1"/>
</dbReference>
<dbReference type="InterPro" id="IPR002525">
    <property type="entry name" value="Transp_IS110-like_N"/>
</dbReference>
<dbReference type="PANTHER" id="PTHR33055:SF15">
    <property type="entry name" value="TRANSPOSASE-RELATED"/>
    <property type="match status" value="1"/>
</dbReference>
<feature type="domain" description="Transposase IS110-like N-terminal" evidence="2">
    <location>
        <begin position="22"/>
        <end position="172"/>
    </location>
</feature>
<reference evidence="4" key="1">
    <citation type="submission" date="2021-01" db="EMBL/GenBank/DDBJ databases">
        <title>Whole genome shotgun sequence of Planotetraspora thailandica NBRC 104271.</title>
        <authorList>
            <person name="Komaki H."/>
            <person name="Tamura T."/>
        </authorList>
    </citation>
    <scope>NUCLEOTIDE SEQUENCE</scope>
    <source>
        <strain evidence="4">NBRC 104271</strain>
    </source>
</reference>
<dbReference type="GO" id="GO:0003677">
    <property type="term" value="F:DNA binding"/>
    <property type="evidence" value="ECO:0007669"/>
    <property type="project" value="InterPro"/>
</dbReference>
<feature type="domain" description="Transposase IS116/IS110/IS902 C-terminal" evidence="3">
    <location>
        <begin position="300"/>
        <end position="377"/>
    </location>
</feature>
<accession>A0A8J3XXI0</accession>
<dbReference type="InterPro" id="IPR003346">
    <property type="entry name" value="Transposase_20"/>
</dbReference>
<organism evidence="4 5">
    <name type="scientific">Planotetraspora thailandica</name>
    <dbReference type="NCBI Taxonomy" id="487172"/>
    <lineage>
        <taxon>Bacteria</taxon>
        <taxon>Bacillati</taxon>
        <taxon>Actinomycetota</taxon>
        <taxon>Actinomycetes</taxon>
        <taxon>Streptosporangiales</taxon>
        <taxon>Streptosporangiaceae</taxon>
        <taxon>Planotetraspora</taxon>
    </lineage>
</organism>
<gene>
    <name evidence="4" type="ORF">Pth03_43450</name>
</gene>
<dbReference type="Proteomes" id="UP000605992">
    <property type="component" value="Unassembled WGS sequence"/>
</dbReference>
<evidence type="ECO:0000313" key="5">
    <source>
        <dbReference type="Proteomes" id="UP000605992"/>
    </source>
</evidence>
<evidence type="ECO:0000313" key="4">
    <source>
        <dbReference type="EMBL" id="GII55956.1"/>
    </source>
</evidence>
<sequence length="457" mass="50907">MAMREPHEIPDEEHEQVFQRVCAIDVAKDSGKVCMRVPHESRPGRRLSKVWDVDATFNAVTELADHLVCQGIEMVTVESTSDCWRIWFYLLEARGLKVQLVNARDVKNVPGRPKTDKLDSVWLAKLTEKGLLRPSFVPPKEIRTLRDYTRMRVDLTQERTRHWQRLEKLLEDSLIKVSSVASKLDTVSARDMVEALIAGERNLRVLADLARGKMKAKNAALIEALTGQFDDHHAELARMLLDQIDGLTRQIDQLTVRVEQVLSALPAAQAPRDGDGHGCDCGSDECDHCQMAHILLPALERLDEIPGIAPHIAQVIIAEVGLDMSRFPTAGHLVSWTKLCPRTIQSGAKSRSGQAGKGNPYLKGVLGNAAAAAAKSDTFLGERYRRIVKRRGKLKALVAIARSILVIVWHLLADPSTRFSDLGVDYYANRIDKGKKARNHIRQLEALGFTVALTQAV</sequence>
<dbReference type="AlphaFoldDB" id="A0A8J3XXI0"/>
<feature type="coiled-coil region" evidence="1">
    <location>
        <begin position="237"/>
        <end position="264"/>
    </location>
</feature>
<keyword evidence="5" id="KW-1185">Reference proteome</keyword>
<evidence type="ECO:0000259" key="2">
    <source>
        <dbReference type="Pfam" id="PF01548"/>
    </source>
</evidence>
<evidence type="ECO:0000259" key="3">
    <source>
        <dbReference type="Pfam" id="PF02371"/>
    </source>
</evidence>
<protein>
    <submittedName>
        <fullName evidence="4">IS110 family transposase</fullName>
    </submittedName>
</protein>
<dbReference type="Pfam" id="PF02371">
    <property type="entry name" value="Transposase_20"/>
    <property type="match status" value="1"/>
</dbReference>